<evidence type="ECO:0000313" key="2">
    <source>
        <dbReference type="Proteomes" id="UP001257909"/>
    </source>
</evidence>
<dbReference type="Proteomes" id="UP001257909">
    <property type="component" value="Unassembled WGS sequence"/>
</dbReference>
<comment type="caution">
    <text evidence="1">The sequence shown here is derived from an EMBL/GenBank/DDBJ whole genome shotgun (WGS) entry which is preliminary data.</text>
</comment>
<gene>
    <name evidence="1" type="ORF">J2W69_000403</name>
</gene>
<protein>
    <submittedName>
        <fullName evidence="1">Uncharacterized protein</fullName>
    </submittedName>
</protein>
<keyword evidence="2" id="KW-1185">Reference proteome</keyword>
<name>A0ABU1VUT8_9GAMM</name>
<reference evidence="1 2" key="1">
    <citation type="submission" date="2023-07" db="EMBL/GenBank/DDBJ databases">
        <title>Sorghum-associated microbial communities from plants grown in Nebraska, USA.</title>
        <authorList>
            <person name="Schachtman D."/>
        </authorList>
    </citation>
    <scope>NUCLEOTIDE SEQUENCE [LARGE SCALE GENOMIC DNA]</scope>
    <source>
        <strain evidence="1 2">4138</strain>
    </source>
</reference>
<organism evidence="1 2">
    <name type="scientific">Rheinheimera soli</name>
    <dbReference type="NCBI Taxonomy" id="443616"/>
    <lineage>
        <taxon>Bacteria</taxon>
        <taxon>Pseudomonadati</taxon>
        <taxon>Pseudomonadota</taxon>
        <taxon>Gammaproteobacteria</taxon>
        <taxon>Chromatiales</taxon>
        <taxon>Chromatiaceae</taxon>
        <taxon>Rheinheimera</taxon>
    </lineage>
</organism>
<proteinExistence type="predicted"/>
<dbReference type="EMBL" id="JAVDWR010000001">
    <property type="protein sequence ID" value="MDR7119488.1"/>
    <property type="molecule type" value="Genomic_DNA"/>
</dbReference>
<evidence type="ECO:0000313" key="1">
    <source>
        <dbReference type="EMBL" id="MDR7119488.1"/>
    </source>
</evidence>
<accession>A0ABU1VUT8</accession>
<sequence>MLMGIDSLVALPQFQLICPWPFPATRYKPQIWRDSGKGNGLQLALSSEI</sequence>